<keyword evidence="3" id="KW-0720">Serine protease</keyword>
<dbReference type="SMART" id="SM00020">
    <property type="entry name" value="Tryp_SPc"/>
    <property type="match status" value="1"/>
</dbReference>
<dbReference type="EMBL" id="CAJNOQ010026148">
    <property type="protein sequence ID" value="CAF1543306.1"/>
    <property type="molecule type" value="Genomic_DNA"/>
</dbReference>
<evidence type="ECO:0000256" key="2">
    <source>
        <dbReference type="ARBA" id="ARBA00022801"/>
    </source>
</evidence>
<reference evidence="7" key="1">
    <citation type="submission" date="2021-02" db="EMBL/GenBank/DDBJ databases">
        <authorList>
            <person name="Nowell W R."/>
        </authorList>
    </citation>
    <scope>NUCLEOTIDE SEQUENCE</scope>
</reference>
<dbReference type="InterPro" id="IPR001254">
    <property type="entry name" value="Trypsin_dom"/>
</dbReference>
<dbReference type="EMBL" id="CAJOBC010091794">
    <property type="protein sequence ID" value="CAF4403787.1"/>
    <property type="molecule type" value="Genomic_DNA"/>
</dbReference>
<dbReference type="Proteomes" id="UP000663829">
    <property type="component" value="Unassembled WGS sequence"/>
</dbReference>
<dbReference type="Proteomes" id="UP000681722">
    <property type="component" value="Unassembled WGS sequence"/>
</dbReference>
<dbReference type="Gene3D" id="2.40.10.10">
    <property type="entry name" value="Trypsin-like serine proteases"/>
    <property type="match status" value="1"/>
</dbReference>
<dbReference type="Proteomes" id="UP000677228">
    <property type="component" value="Unassembled WGS sequence"/>
</dbReference>
<dbReference type="PROSITE" id="PS00134">
    <property type="entry name" value="TRYPSIN_HIS"/>
    <property type="match status" value="1"/>
</dbReference>
<dbReference type="OrthoDB" id="10002959at2759"/>
<accession>A0A815WHH8</accession>
<keyword evidence="4" id="KW-1015">Disulfide bond</keyword>
<keyword evidence="1" id="KW-0645">Protease</keyword>
<name>A0A815WHH8_9BILA</name>
<dbReference type="PANTHER" id="PTHR24252:SF18">
    <property type="entry name" value="OVOCHYMASE 1"/>
    <property type="match status" value="1"/>
</dbReference>
<dbReference type="GO" id="GO:0004252">
    <property type="term" value="F:serine-type endopeptidase activity"/>
    <property type="evidence" value="ECO:0007669"/>
    <property type="project" value="InterPro"/>
</dbReference>
<dbReference type="InterPro" id="IPR009003">
    <property type="entry name" value="Peptidase_S1_PA"/>
</dbReference>
<dbReference type="PRINTS" id="PR00722">
    <property type="entry name" value="CHYMOTRYPSIN"/>
</dbReference>
<evidence type="ECO:0000259" key="5">
    <source>
        <dbReference type="PROSITE" id="PS50240"/>
    </source>
</evidence>
<dbReference type="Pfam" id="PF00089">
    <property type="entry name" value="Trypsin"/>
    <property type="match status" value="1"/>
</dbReference>
<dbReference type="PANTHER" id="PTHR24252">
    <property type="entry name" value="ACROSIN-RELATED"/>
    <property type="match status" value="1"/>
</dbReference>
<dbReference type="FunFam" id="2.40.10.10:FF:000118">
    <property type="entry name" value="Chymotrypsinogen A"/>
    <property type="match status" value="1"/>
</dbReference>
<dbReference type="InterPro" id="IPR018114">
    <property type="entry name" value="TRYPSIN_HIS"/>
</dbReference>
<dbReference type="PROSITE" id="PS50240">
    <property type="entry name" value="TRYPSIN_DOM"/>
    <property type="match status" value="1"/>
</dbReference>
<evidence type="ECO:0000256" key="3">
    <source>
        <dbReference type="ARBA" id="ARBA00022825"/>
    </source>
</evidence>
<dbReference type="InterPro" id="IPR001314">
    <property type="entry name" value="Peptidase_S1A"/>
</dbReference>
<evidence type="ECO:0000313" key="8">
    <source>
        <dbReference type="EMBL" id="CAF3612359.1"/>
    </source>
</evidence>
<comment type="caution">
    <text evidence="7">The sequence shown here is derived from an EMBL/GenBank/DDBJ whole genome shotgun (WGS) entry which is preliminary data.</text>
</comment>
<evidence type="ECO:0000313" key="6">
    <source>
        <dbReference type="EMBL" id="CAF0827887.1"/>
    </source>
</evidence>
<dbReference type="GO" id="GO:0006508">
    <property type="term" value="P:proteolysis"/>
    <property type="evidence" value="ECO:0007669"/>
    <property type="project" value="UniProtKB-KW"/>
</dbReference>
<organism evidence="7 10">
    <name type="scientific">Didymodactylos carnosus</name>
    <dbReference type="NCBI Taxonomy" id="1234261"/>
    <lineage>
        <taxon>Eukaryota</taxon>
        <taxon>Metazoa</taxon>
        <taxon>Spiralia</taxon>
        <taxon>Gnathifera</taxon>
        <taxon>Rotifera</taxon>
        <taxon>Eurotatoria</taxon>
        <taxon>Bdelloidea</taxon>
        <taxon>Philodinida</taxon>
        <taxon>Philodinidae</taxon>
        <taxon>Didymodactylos</taxon>
    </lineage>
</organism>
<evidence type="ECO:0000313" key="9">
    <source>
        <dbReference type="EMBL" id="CAF4403787.1"/>
    </source>
</evidence>
<evidence type="ECO:0000313" key="10">
    <source>
        <dbReference type="Proteomes" id="UP000663829"/>
    </source>
</evidence>
<protein>
    <recommendedName>
        <fullName evidence="5">Peptidase S1 domain-containing protein</fullName>
    </recommendedName>
</protein>
<dbReference type="CDD" id="cd00190">
    <property type="entry name" value="Tryp_SPc"/>
    <property type="match status" value="1"/>
</dbReference>
<keyword evidence="10" id="KW-1185">Reference proteome</keyword>
<dbReference type="EMBL" id="CAJOBA010001744">
    <property type="protein sequence ID" value="CAF3612359.1"/>
    <property type="molecule type" value="Genomic_DNA"/>
</dbReference>
<keyword evidence="2" id="KW-0378">Hydrolase</keyword>
<dbReference type="SUPFAM" id="SSF50494">
    <property type="entry name" value="Trypsin-like serine proteases"/>
    <property type="match status" value="1"/>
</dbReference>
<dbReference type="AlphaFoldDB" id="A0A815WHH8"/>
<gene>
    <name evidence="7" type="ORF">GPM918_LOCUS38756</name>
    <name evidence="6" type="ORF">OVA965_LOCUS5990</name>
    <name evidence="9" type="ORF">SRO942_LOCUS39600</name>
    <name evidence="8" type="ORF">TMI583_LOCUS5986</name>
</gene>
<dbReference type="EMBL" id="CAJNOK010001744">
    <property type="protein sequence ID" value="CAF0827887.1"/>
    <property type="molecule type" value="Genomic_DNA"/>
</dbReference>
<dbReference type="Proteomes" id="UP000682733">
    <property type="component" value="Unassembled WGS sequence"/>
</dbReference>
<proteinExistence type="predicted"/>
<dbReference type="InterPro" id="IPR043504">
    <property type="entry name" value="Peptidase_S1_PA_chymotrypsin"/>
</dbReference>
<feature type="domain" description="Peptidase S1" evidence="5">
    <location>
        <begin position="29"/>
        <end position="216"/>
    </location>
</feature>
<evidence type="ECO:0000256" key="1">
    <source>
        <dbReference type="ARBA" id="ARBA00022670"/>
    </source>
</evidence>
<evidence type="ECO:0000256" key="4">
    <source>
        <dbReference type="ARBA" id="ARBA00023157"/>
    </source>
</evidence>
<evidence type="ECO:0000313" key="7">
    <source>
        <dbReference type="EMBL" id="CAF1543306.1"/>
    </source>
</evidence>
<sequence>MWRVETIVYQCDATDSCGCSKNDAVLTRIIGGETAVSESWGWIVSLRFFSTHICGGSIINPNYVLTAAHCIKAITNFKYAEVVAGIDTISQRNGQVRKINKYWVHPNYNRITYENDIAIIKLSKPLKLKDKISKVCLPTANYSTLQEYPVPGSNLVAIGWGAKSTTFSDSSDTLQQVTVQAVSKLASTCTITIKNPALQFCAGVNQGGKDTCQGDS</sequence>